<dbReference type="SUPFAM" id="SSF50978">
    <property type="entry name" value="WD40 repeat-like"/>
    <property type="match status" value="1"/>
</dbReference>
<dbReference type="PRINTS" id="PR00320">
    <property type="entry name" value="GPROTEINBRPT"/>
</dbReference>
<dbReference type="Gene3D" id="2.130.10.10">
    <property type="entry name" value="YVTN repeat-like/Quinoprotein amine dehydrogenase"/>
    <property type="match status" value="1"/>
</dbReference>
<dbReference type="AlphaFoldDB" id="A0AAD5S9N3"/>
<gene>
    <name evidence="6" type="primary">RRP9_2</name>
    <name evidence="6" type="ORF">HK097_010650</name>
</gene>
<organism evidence="6 7">
    <name type="scientific">Rhizophlyctis rosea</name>
    <dbReference type="NCBI Taxonomy" id="64517"/>
    <lineage>
        <taxon>Eukaryota</taxon>
        <taxon>Fungi</taxon>
        <taxon>Fungi incertae sedis</taxon>
        <taxon>Chytridiomycota</taxon>
        <taxon>Chytridiomycota incertae sedis</taxon>
        <taxon>Chytridiomycetes</taxon>
        <taxon>Rhizophlyctidales</taxon>
        <taxon>Rhizophlyctidaceae</taxon>
        <taxon>Rhizophlyctis</taxon>
    </lineage>
</organism>
<dbReference type="EMBL" id="JADGJD010000808">
    <property type="protein sequence ID" value="KAJ3048346.1"/>
    <property type="molecule type" value="Genomic_DNA"/>
</dbReference>
<evidence type="ECO:0000256" key="4">
    <source>
        <dbReference type="ARBA" id="ARBA00023242"/>
    </source>
</evidence>
<feature type="repeat" description="WD" evidence="5">
    <location>
        <begin position="85"/>
        <end position="121"/>
    </location>
</feature>
<evidence type="ECO:0000313" key="6">
    <source>
        <dbReference type="EMBL" id="KAJ3048346.1"/>
    </source>
</evidence>
<dbReference type="GO" id="GO:0032040">
    <property type="term" value="C:small-subunit processome"/>
    <property type="evidence" value="ECO:0007669"/>
    <property type="project" value="TreeGrafter"/>
</dbReference>
<dbReference type="InterPro" id="IPR020472">
    <property type="entry name" value="WD40_PAC1"/>
</dbReference>
<dbReference type="SMART" id="SM00320">
    <property type="entry name" value="WD40"/>
    <property type="match status" value="2"/>
</dbReference>
<dbReference type="InterPro" id="IPR039241">
    <property type="entry name" value="Rrp9-like"/>
</dbReference>
<feature type="repeat" description="WD" evidence="5">
    <location>
        <begin position="42"/>
        <end position="84"/>
    </location>
</feature>
<dbReference type="Proteomes" id="UP001212841">
    <property type="component" value="Unassembled WGS sequence"/>
</dbReference>
<evidence type="ECO:0000313" key="7">
    <source>
        <dbReference type="Proteomes" id="UP001212841"/>
    </source>
</evidence>
<feature type="non-terminal residue" evidence="6">
    <location>
        <position position="121"/>
    </location>
</feature>
<comment type="caution">
    <text evidence="6">The sequence shown here is derived from an EMBL/GenBank/DDBJ whole genome shotgun (WGS) entry which is preliminary data.</text>
</comment>
<dbReference type="InterPro" id="IPR036322">
    <property type="entry name" value="WD40_repeat_dom_sf"/>
</dbReference>
<dbReference type="PANTHER" id="PTHR19865">
    <property type="entry name" value="U3 SMALL NUCLEOLAR RNA INTERACTING PROTEIN 2"/>
    <property type="match status" value="1"/>
</dbReference>
<dbReference type="GO" id="GO:0034511">
    <property type="term" value="F:U3 snoRNA binding"/>
    <property type="evidence" value="ECO:0007669"/>
    <property type="project" value="InterPro"/>
</dbReference>
<keyword evidence="4" id="KW-0539">Nucleus</keyword>
<dbReference type="InterPro" id="IPR015943">
    <property type="entry name" value="WD40/YVTN_repeat-like_dom_sf"/>
</dbReference>
<evidence type="ECO:0000256" key="1">
    <source>
        <dbReference type="ARBA" id="ARBA00004123"/>
    </source>
</evidence>
<protein>
    <submittedName>
        <fullName evidence="6">Pre-rRNA processing protein</fullName>
    </submittedName>
</protein>
<sequence>MSQFGKNGNLTNLSLIKQKATGSRDKTVRILSTTTDQNLHTFTHHRDAISSLTFRKSPQNQLYSASLDRTVKVWNVDEGTYIETLFGHQDHIPSIDSLSKERCLTSGSRDRTVRLWKIVEE</sequence>
<dbReference type="PROSITE" id="PS00678">
    <property type="entry name" value="WD_REPEATS_1"/>
    <property type="match status" value="1"/>
</dbReference>
<evidence type="ECO:0000256" key="2">
    <source>
        <dbReference type="ARBA" id="ARBA00022574"/>
    </source>
</evidence>
<accession>A0AAD5S9N3</accession>
<name>A0AAD5S9N3_9FUNG</name>
<proteinExistence type="predicted"/>
<keyword evidence="3" id="KW-0677">Repeat</keyword>
<dbReference type="PANTHER" id="PTHR19865:SF0">
    <property type="entry name" value="U3 SMALL NUCLEOLAR RNA-INTERACTING PROTEIN 2"/>
    <property type="match status" value="1"/>
</dbReference>
<dbReference type="PROSITE" id="PS50082">
    <property type="entry name" value="WD_REPEATS_2"/>
    <property type="match status" value="2"/>
</dbReference>
<keyword evidence="2 5" id="KW-0853">WD repeat</keyword>
<evidence type="ECO:0000256" key="3">
    <source>
        <dbReference type="ARBA" id="ARBA00022737"/>
    </source>
</evidence>
<dbReference type="PROSITE" id="PS50294">
    <property type="entry name" value="WD_REPEATS_REGION"/>
    <property type="match status" value="2"/>
</dbReference>
<keyword evidence="7" id="KW-1185">Reference proteome</keyword>
<reference evidence="6" key="1">
    <citation type="submission" date="2020-05" db="EMBL/GenBank/DDBJ databases">
        <title>Phylogenomic resolution of chytrid fungi.</title>
        <authorList>
            <person name="Stajich J.E."/>
            <person name="Amses K."/>
            <person name="Simmons R."/>
            <person name="Seto K."/>
            <person name="Myers J."/>
            <person name="Bonds A."/>
            <person name="Quandt C.A."/>
            <person name="Barry K."/>
            <person name="Liu P."/>
            <person name="Grigoriev I."/>
            <person name="Longcore J.E."/>
            <person name="James T.Y."/>
        </authorList>
    </citation>
    <scope>NUCLEOTIDE SEQUENCE</scope>
    <source>
        <strain evidence="6">JEL0318</strain>
    </source>
</reference>
<dbReference type="InterPro" id="IPR019775">
    <property type="entry name" value="WD40_repeat_CS"/>
</dbReference>
<evidence type="ECO:0000256" key="5">
    <source>
        <dbReference type="PROSITE-ProRule" id="PRU00221"/>
    </source>
</evidence>
<dbReference type="Pfam" id="PF00400">
    <property type="entry name" value="WD40"/>
    <property type="match status" value="2"/>
</dbReference>
<comment type="subcellular location">
    <subcellularLocation>
        <location evidence="1">Nucleus</location>
    </subcellularLocation>
</comment>
<dbReference type="InterPro" id="IPR001680">
    <property type="entry name" value="WD40_rpt"/>
</dbReference>